<keyword evidence="2" id="KW-1185">Reference proteome</keyword>
<sequence>MYYKYFILLLGVFFMHNFIKKSSIVLLGFSLLFPIASSSLNTLNVSAAKHHKVVKHHKATKHHKQNVHKTSHNEYVDVQKYNHLVKGIDTGFNSGVKDYQTVGLSLSSFSETINGLPSSFTEPQVEHYRDFMKKTYKLFDYKLTKKAKADINATFKKMPSTINFQNKKDAVLKIAIIANEIGFNIRS</sequence>
<dbReference type="PATRIC" id="fig|1423781.4.peg.451"/>
<organism evidence="1 2">
    <name type="scientific">Apilactobacillus ozensis DSM 23829 = JCM 17196</name>
    <dbReference type="NCBI Taxonomy" id="1423781"/>
    <lineage>
        <taxon>Bacteria</taxon>
        <taxon>Bacillati</taxon>
        <taxon>Bacillota</taxon>
        <taxon>Bacilli</taxon>
        <taxon>Lactobacillales</taxon>
        <taxon>Lactobacillaceae</taxon>
        <taxon>Apilactobacillus</taxon>
    </lineage>
</organism>
<gene>
    <name evidence="1" type="ORF">FD06_GL000439</name>
</gene>
<dbReference type="AlphaFoldDB" id="A0A0R2AKH9"/>
<dbReference type="EMBL" id="AYYQ01000035">
    <property type="protein sequence ID" value="KRM67720.1"/>
    <property type="molecule type" value="Genomic_DNA"/>
</dbReference>
<dbReference type="Proteomes" id="UP000052012">
    <property type="component" value="Unassembled WGS sequence"/>
</dbReference>
<proteinExistence type="predicted"/>
<name>A0A0R2AKH9_9LACO</name>
<reference evidence="1 2" key="1">
    <citation type="journal article" date="2015" name="Genome Announc.">
        <title>Expanding the biotechnology potential of lactobacilli through comparative genomics of 213 strains and associated genera.</title>
        <authorList>
            <person name="Sun Z."/>
            <person name="Harris H.M."/>
            <person name="McCann A."/>
            <person name="Guo C."/>
            <person name="Argimon S."/>
            <person name="Zhang W."/>
            <person name="Yang X."/>
            <person name="Jeffery I.B."/>
            <person name="Cooney J.C."/>
            <person name="Kagawa T.F."/>
            <person name="Liu W."/>
            <person name="Song Y."/>
            <person name="Salvetti E."/>
            <person name="Wrobel A."/>
            <person name="Rasinkangas P."/>
            <person name="Parkhill J."/>
            <person name="Rea M.C."/>
            <person name="O'Sullivan O."/>
            <person name="Ritari J."/>
            <person name="Douillard F.P."/>
            <person name="Paul Ross R."/>
            <person name="Yang R."/>
            <person name="Briner A.E."/>
            <person name="Felis G.E."/>
            <person name="de Vos W.M."/>
            <person name="Barrangou R."/>
            <person name="Klaenhammer T.R."/>
            <person name="Caufield P.W."/>
            <person name="Cui Y."/>
            <person name="Zhang H."/>
            <person name="O'Toole P.W."/>
        </authorList>
    </citation>
    <scope>NUCLEOTIDE SEQUENCE [LARGE SCALE GENOMIC DNA]</scope>
    <source>
        <strain evidence="1 2">DSM 23829</strain>
    </source>
</reference>
<evidence type="ECO:0000313" key="2">
    <source>
        <dbReference type="Proteomes" id="UP000052012"/>
    </source>
</evidence>
<dbReference type="STRING" id="1423781.FD06_GL000439"/>
<protein>
    <submittedName>
        <fullName evidence="1">Uncharacterized protein</fullName>
    </submittedName>
</protein>
<comment type="caution">
    <text evidence="1">The sequence shown here is derived from an EMBL/GenBank/DDBJ whole genome shotgun (WGS) entry which is preliminary data.</text>
</comment>
<accession>A0A0R2AKH9</accession>
<evidence type="ECO:0000313" key="1">
    <source>
        <dbReference type="EMBL" id="KRM67720.1"/>
    </source>
</evidence>